<name>A0A381YB28_9ZZZZ</name>
<dbReference type="InterPro" id="IPR000994">
    <property type="entry name" value="Pept_M24"/>
</dbReference>
<feature type="domain" description="Creatinase N-terminal" evidence="4">
    <location>
        <begin position="4"/>
        <end position="130"/>
    </location>
</feature>
<dbReference type="InterPro" id="IPR029149">
    <property type="entry name" value="Creatin/AminoP/Spt16_N"/>
</dbReference>
<dbReference type="SUPFAM" id="SSF53092">
    <property type="entry name" value="Creatinase/prolidase N-terminal domain"/>
    <property type="match status" value="1"/>
</dbReference>
<dbReference type="EMBL" id="UINC01017807">
    <property type="protein sequence ID" value="SVA74238.1"/>
    <property type="molecule type" value="Genomic_DNA"/>
</dbReference>
<evidence type="ECO:0008006" key="6">
    <source>
        <dbReference type="Google" id="ProtNLM"/>
    </source>
</evidence>
<dbReference type="PANTHER" id="PTHR46112:SF8">
    <property type="entry name" value="CYTOPLASMIC PEPTIDASE PEPQ-RELATED"/>
    <property type="match status" value="1"/>
</dbReference>
<dbReference type="InterPro" id="IPR001131">
    <property type="entry name" value="Peptidase_M24B_aminopep-P_CS"/>
</dbReference>
<dbReference type="Gene3D" id="3.90.230.10">
    <property type="entry name" value="Creatinase/methionine aminopeptidase superfamily"/>
    <property type="match status" value="1"/>
</dbReference>
<keyword evidence="1" id="KW-0479">Metal-binding</keyword>
<reference evidence="5" key="1">
    <citation type="submission" date="2018-05" db="EMBL/GenBank/DDBJ databases">
        <authorList>
            <person name="Lanie J.A."/>
            <person name="Ng W.-L."/>
            <person name="Kazmierczak K.M."/>
            <person name="Andrzejewski T.M."/>
            <person name="Davidsen T.M."/>
            <person name="Wayne K.J."/>
            <person name="Tettelin H."/>
            <person name="Glass J.I."/>
            <person name="Rusch D."/>
            <person name="Podicherti R."/>
            <person name="Tsui H.-C.T."/>
            <person name="Winkler M.E."/>
        </authorList>
    </citation>
    <scope>NUCLEOTIDE SEQUENCE</scope>
</reference>
<feature type="domain" description="Peptidase M24" evidence="3">
    <location>
        <begin position="138"/>
        <end position="304"/>
    </location>
</feature>
<dbReference type="GO" id="GO:0016787">
    <property type="term" value="F:hydrolase activity"/>
    <property type="evidence" value="ECO:0007669"/>
    <property type="project" value="UniProtKB-KW"/>
</dbReference>
<dbReference type="PROSITE" id="PS00491">
    <property type="entry name" value="PROLINE_PEPTIDASE"/>
    <property type="match status" value="1"/>
</dbReference>
<sequence length="304" mass="31041">VADRLDSLRALFDDAGVDALLVTGTTNVRYLTGFTGSAGNLWVDDRRAVLITDGRYSEQAPTQIADAGTAVDVEVVGGGDRSPVSALADGSTRIGLEARSVTWSEQQRLAKLLDDDPVATDGLVEALREVKDDGEVARIATAAAIADRALAEVQPTMVAGAVEADLALALDHAMRAGGASDRAFETIVAGGPNSALPHARPGSRPLADGDLVVCDFGAVFDGYRSDMTRSFRIGGPGSGQEADLLSAVLDAQEAGLALVADGVPLAEVDAACRTSLDAAGLGEAFTHGTGHGVGLDIHEGPAVS</sequence>
<feature type="non-terminal residue" evidence="5">
    <location>
        <position position="1"/>
    </location>
</feature>
<dbReference type="Gene3D" id="3.40.350.10">
    <property type="entry name" value="Creatinase/prolidase N-terminal domain"/>
    <property type="match status" value="1"/>
</dbReference>
<proteinExistence type="predicted"/>
<evidence type="ECO:0000259" key="3">
    <source>
        <dbReference type="Pfam" id="PF00557"/>
    </source>
</evidence>
<dbReference type="AlphaFoldDB" id="A0A381YB28"/>
<dbReference type="PANTHER" id="PTHR46112">
    <property type="entry name" value="AMINOPEPTIDASE"/>
    <property type="match status" value="1"/>
</dbReference>
<accession>A0A381YB28</accession>
<dbReference type="InterPro" id="IPR050659">
    <property type="entry name" value="Peptidase_M24B"/>
</dbReference>
<evidence type="ECO:0000256" key="2">
    <source>
        <dbReference type="ARBA" id="ARBA00022801"/>
    </source>
</evidence>
<dbReference type="SUPFAM" id="SSF55920">
    <property type="entry name" value="Creatinase/aminopeptidase"/>
    <property type="match status" value="1"/>
</dbReference>
<gene>
    <name evidence="5" type="ORF">METZ01_LOCUS127092</name>
</gene>
<feature type="non-terminal residue" evidence="5">
    <location>
        <position position="304"/>
    </location>
</feature>
<organism evidence="5">
    <name type="scientific">marine metagenome</name>
    <dbReference type="NCBI Taxonomy" id="408172"/>
    <lineage>
        <taxon>unclassified sequences</taxon>
        <taxon>metagenomes</taxon>
        <taxon>ecological metagenomes</taxon>
    </lineage>
</organism>
<dbReference type="InterPro" id="IPR036005">
    <property type="entry name" value="Creatinase/aminopeptidase-like"/>
</dbReference>
<dbReference type="InterPro" id="IPR000587">
    <property type="entry name" value="Creatinase_N"/>
</dbReference>
<keyword evidence="2" id="KW-0378">Hydrolase</keyword>
<dbReference type="Pfam" id="PF01321">
    <property type="entry name" value="Creatinase_N"/>
    <property type="match status" value="1"/>
</dbReference>
<protein>
    <recommendedName>
        <fullName evidence="6">Peptidase M24 domain-containing protein</fullName>
    </recommendedName>
</protein>
<evidence type="ECO:0000256" key="1">
    <source>
        <dbReference type="ARBA" id="ARBA00022723"/>
    </source>
</evidence>
<evidence type="ECO:0000259" key="4">
    <source>
        <dbReference type="Pfam" id="PF01321"/>
    </source>
</evidence>
<evidence type="ECO:0000313" key="5">
    <source>
        <dbReference type="EMBL" id="SVA74238.1"/>
    </source>
</evidence>
<dbReference type="GO" id="GO:0046872">
    <property type="term" value="F:metal ion binding"/>
    <property type="evidence" value="ECO:0007669"/>
    <property type="project" value="UniProtKB-KW"/>
</dbReference>
<dbReference type="Pfam" id="PF00557">
    <property type="entry name" value="Peptidase_M24"/>
    <property type="match status" value="1"/>
</dbReference>